<accession>A0A3R7M878</accession>
<dbReference type="EMBL" id="QCYY01002522">
    <property type="protein sequence ID" value="ROT69745.1"/>
    <property type="molecule type" value="Genomic_DNA"/>
</dbReference>
<feature type="transmembrane region" description="Helical" evidence="2">
    <location>
        <begin position="189"/>
        <end position="209"/>
    </location>
</feature>
<evidence type="ECO:0000256" key="1">
    <source>
        <dbReference type="SAM" id="MobiDB-lite"/>
    </source>
</evidence>
<organism evidence="3 4">
    <name type="scientific">Penaeus vannamei</name>
    <name type="common">Whiteleg shrimp</name>
    <name type="synonym">Litopenaeus vannamei</name>
    <dbReference type="NCBI Taxonomy" id="6689"/>
    <lineage>
        <taxon>Eukaryota</taxon>
        <taxon>Metazoa</taxon>
        <taxon>Ecdysozoa</taxon>
        <taxon>Arthropoda</taxon>
        <taxon>Crustacea</taxon>
        <taxon>Multicrustacea</taxon>
        <taxon>Malacostraca</taxon>
        <taxon>Eumalacostraca</taxon>
        <taxon>Eucarida</taxon>
        <taxon>Decapoda</taxon>
        <taxon>Dendrobranchiata</taxon>
        <taxon>Penaeoidea</taxon>
        <taxon>Penaeidae</taxon>
        <taxon>Penaeus</taxon>
    </lineage>
</organism>
<evidence type="ECO:0000313" key="4">
    <source>
        <dbReference type="Proteomes" id="UP000283509"/>
    </source>
</evidence>
<name>A0A3R7M878_PENVA</name>
<feature type="compositionally biased region" description="Polar residues" evidence="1">
    <location>
        <begin position="27"/>
        <end position="39"/>
    </location>
</feature>
<feature type="region of interest" description="Disordered" evidence="1">
    <location>
        <begin position="1"/>
        <end position="47"/>
    </location>
</feature>
<sequence>MKTHRGESSEGESTFSCPEDLEDLGDSNGNSSLVSNYNRQPGAEESALSPSAMCRSDECCPQSPSCGGGASARRRCECTGGCVCAGEAGAPRASQNSLNNNSDWSDAVAKCPKAFSSNGCAAGIRTDAGESSGHVRRRGGSAKVLNSDMSLSPRLKELLQGLNEPGDSGNPPEPPDWLDRRLFNRGRQFYGRFLFCIFFSDLLALLMMFTVSRILRPLIYTGRSDTPQRALRRYVSTILHVVAWYSGDVWDPEDPAHRDVLSVRSIHNKSARVLNSSTEHEKVSGIDVRARGHEEPRCPFSPAVRHDLRQQAEQGLVLETPDDPPLYISQWDMLVTQYSFLGVLVAHPRQMGAWRASEEDLAGLIHFWRGIGWLLGVEDKYNFCNGSVADTRALCLEMERHLILPGFAAADWSHEHMATSLMAGINHMVPCLSYPAMLRFLADTLGVRLPSFVRQMSLRHTCQVIQEKNPAWRLKSERYNVKSFPHVYA</sequence>
<dbReference type="OrthoDB" id="6361347at2759"/>
<keyword evidence="2" id="KW-0472">Membrane</keyword>
<gene>
    <name evidence="3" type="ORF">C7M84_012024</name>
</gene>
<comment type="caution">
    <text evidence="3">The sequence shown here is derived from an EMBL/GenBank/DDBJ whole genome shotgun (WGS) entry which is preliminary data.</text>
</comment>
<dbReference type="STRING" id="6689.A0A3R7M878"/>
<dbReference type="Proteomes" id="UP000283509">
    <property type="component" value="Unassembled WGS sequence"/>
</dbReference>
<reference evidence="3 4" key="1">
    <citation type="submission" date="2018-04" db="EMBL/GenBank/DDBJ databases">
        <authorList>
            <person name="Zhang X."/>
            <person name="Yuan J."/>
            <person name="Li F."/>
            <person name="Xiang J."/>
        </authorList>
    </citation>
    <scope>NUCLEOTIDE SEQUENCE [LARGE SCALE GENOMIC DNA]</scope>
    <source>
        <tissue evidence="3">Muscle</tissue>
    </source>
</reference>
<evidence type="ECO:0000313" key="3">
    <source>
        <dbReference type="EMBL" id="ROT69745.1"/>
    </source>
</evidence>
<evidence type="ECO:0000256" key="2">
    <source>
        <dbReference type="SAM" id="Phobius"/>
    </source>
</evidence>
<dbReference type="PANTHER" id="PTHR37159">
    <property type="entry name" value="GH11867P"/>
    <property type="match status" value="1"/>
</dbReference>
<dbReference type="PANTHER" id="PTHR37159:SF1">
    <property type="entry name" value="GH11867P"/>
    <property type="match status" value="1"/>
</dbReference>
<protein>
    <submittedName>
        <fullName evidence="3">Uncharacterized protein</fullName>
    </submittedName>
</protein>
<dbReference type="AlphaFoldDB" id="A0A3R7M878"/>
<reference evidence="3 4" key="2">
    <citation type="submission" date="2019-01" db="EMBL/GenBank/DDBJ databases">
        <title>The decoding of complex shrimp genome reveals the adaptation for benthos swimmer, frequently molting mechanism and breeding impact on genome.</title>
        <authorList>
            <person name="Sun Y."/>
            <person name="Gao Y."/>
            <person name="Yu Y."/>
        </authorList>
    </citation>
    <scope>NUCLEOTIDE SEQUENCE [LARGE SCALE GENOMIC DNA]</scope>
    <source>
        <tissue evidence="3">Muscle</tissue>
    </source>
</reference>
<keyword evidence="4" id="KW-1185">Reference proteome</keyword>
<proteinExistence type="predicted"/>
<keyword evidence="2" id="KW-1133">Transmembrane helix</keyword>
<keyword evidence="2" id="KW-0812">Transmembrane</keyword>